<dbReference type="RefSeq" id="WP_057900035.1">
    <property type="nucleotide sequence ID" value="NZ_CP080764.1"/>
</dbReference>
<evidence type="ECO:0000313" key="2">
    <source>
        <dbReference type="EMBL" id="QYY43105.1"/>
    </source>
</evidence>
<gene>
    <name evidence="2" type="ORF">K3F53_01985</name>
</gene>
<feature type="transmembrane region" description="Helical" evidence="1">
    <location>
        <begin position="133"/>
        <end position="157"/>
    </location>
</feature>
<sequence>MSDIERQLQFYLRNKKKKVIPMTYKEFDKNIDTIISILGDNKALAIFSDKEVTLYFAKASNVGFVIKSRKFLEKENFPKLDLTVKGAKQPITFFSFILEEIKIHWIALLLILFLIGPFMLIQDNKDFIKELNAALISASAILIGVFLVFITFFYLGREHDVKYFSEGRFYIHFKNDKFIISSSFTSILLSILAIGISFYHYTPTAAISPIIKNSIIKAYGIILSWPYQNVAAGLATLLSIIFFWISFQAMVGYYFQRIKNGINVGTVEKIHKEFFSDKNNNQE</sequence>
<reference evidence="2 3" key="1">
    <citation type="submission" date="2021-08" db="EMBL/GenBank/DDBJ databases">
        <title>Complete genome sequence of the strain Aneurinibacillus thermoaerophilus CCM 8960.</title>
        <authorList>
            <person name="Musilova J."/>
            <person name="Kourilova X."/>
            <person name="Pernicova I."/>
            <person name="Bezdicek M."/>
            <person name="Lengerova M."/>
            <person name="Obruca S."/>
            <person name="Sedlar K."/>
        </authorList>
    </citation>
    <scope>NUCLEOTIDE SEQUENCE [LARGE SCALE GENOMIC DNA]</scope>
    <source>
        <strain evidence="2 3">CCM 8960</strain>
    </source>
</reference>
<accession>A0ABX8YCN8</accession>
<evidence type="ECO:0000313" key="3">
    <source>
        <dbReference type="Proteomes" id="UP000826616"/>
    </source>
</evidence>
<dbReference type="EMBL" id="CP080764">
    <property type="protein sequence ID" value="QYY43105.1"/>
    <property type="molecule type" value="Genomic_DNA"/>
</dbReference>
<evidence type="ECO:0000256" key="1">
    <source>
        <dbReference type="SAM" id="Phobius"/>
    </source>
</evidence>
<feature type="transmembrane region" description="Helical" evidence="1">
    <location>
        <begin position="178"/>
        <end position="199"/>
    </location>
</feature>
<name>A0ABX8YCN8_ANETH</name>
<feature type="transmembrane region" description="Helical" evidence="1">
    <location>
        <begin position="103"/>
        <end position="121"/>
    </location>
</feature>
<dbReference type="GeneID" id="97140128"/>
<feature type="transmembrane region" description="Helical" evidence="1">
    <location>
        <begin position="230"/>
        <end position="255"/>
    </location>
</feature>
<dbReference type="Proteomes" id="UP000826616">
    <property type="component" value="Chromosome"/>
</dbReference>
<protein>
    <submittedName>
        <fullName evidence="2">Uncharacterized protein</fullName>
    </submittedName>
</protein>
<organism evidence="2 3">
    <name type="scientific">Aneurinibacillus thermoaerophilus</name>
    <dbReference type="NCBI Taxonomy" id="143495"/>
    <lineage>
        <taxon>Bacteria</taxon>
        <taxon>Bacillati</taxon>
        <taxon>Bacillota</taxon>
        <taxon>Bacilli</taxon>
        <taxon>Bacillales</taxon>
        <taxon>Paenibacillaceae</taxon>
        <taxon>Aneurinibacillus group</taxon>
        <taxon>Aneurinibacillus</taxon>
    </lineage>
</organism>
<keyword evidence="1" id="KW-0472">Membrane</keyword>
<keyword evidence="3" id="KW-1185">Reference proteome</keyword>
<keyword evidence="1" id="KW-0812">Transmembrane</keyword>
<keyword evidence="1" id="KW-1133">Transmembrane helix</keyword>
<proteinExistence type="predicted"/>